<accession>S2KE08</accession>
<evidence type="ECO:0000313" key="1">
    <source>
        <dbReference type="EMBL" id="EPC00402.1"/>
    </source>
</evidence>
<reference evidence="1 2" key="1">
    <citation type="journal article" date="2013" name="Genome Announc.">
        <title>Draft genome sequence of the moderately halophilic gammaproteobacterium Halomonas anticariensis FP35.</title>
        <authorList>
            <person name="Tahrioui A."/>
            <person name="Quesada E."/>
            <person name="Llamas I."/>
        </authorList>
    </citation>
    <scope>NUCLEOTIDE SEQUENCE [LARGE SCALE GENOMIC DNA]</scope>
    <source>
        <strain evidence="2">DSM 16096 / CECT 5854 / LMG 22089 / FP35</strain>
    </source>
</reference>
<gene>
    <name evidence="1" type="ORF">L861_14100</name>
</gene>
<comment type="caution">
    <text evidence="1">The sequence shown here is derived from an EMBL/GenBank/DDBJ whole genome shotgun (WGS) entry which is preliminary data.</text>
</comment>
<evidence type="ECO:0000313" key="2">
    <source>
        <dbReference type="Proteomes" id="UP000014463"/>
    </source>
</evidence>
<keyword evidence="2" id="KW-1185">Reference proteome</keyword>
<dbReference type="AlphaFoldDB" id="S2KE08"/>
<dbReference type="Proteomes" id="UP000014463">
    <property type="component" value="Unassembled WGS sequence"/>
</dbReference>
<name>S2KE08_LITA3</name>
<protein>
    <submittedName>
        <fullName evidence="1">Uncharacterized protein</fullName>
    </submittedName>
</protein>
<sequence>MFARRLLVVDKAKQMAKITTYLRTITSHSGMLNFKGEHA</sequence>
<dbReference type="EMBL" id="ASTJ01000041">
    <property type="protein sequence ID" value="EPC00402.1"/>
    <property type="molecule type" value="Genomic_DNA"/>
</dbReference>
<organism evidence="1 2">
    <name type="scientific">Litchfieldella anticariensis (strain DSM 16096 / CECT 5854 / CIP 108499 / LMG 22089 / FP35)</name>
    <name type="common">Halomonas anticariensis</name>
    <dbReference type="NCBI Taxonomy" id="1121939"/>
    <lineage>
        <taxon>Bacteria</taxon>
        <taxon>Pseudomonadati</taxon>
        <taxon>Pseudomonadota</taxon>
        <taxon>Gammaproteobacteria</taxon>
        <taxon>Oceanospirillales</taxon>
        <taxon>Halomonadaceae</taxon>
        <taxon>Litchfieldella</taxon>
    </lineage>
</organism>
<proteinExistence type="predicted"/>